<reference evidence="2" key="2">
    <citation type="submission" date="2019-10" db="EMBL/GenBank/DDBJ databases">
        <title>A de novo genome assembly of a pear dwarfing rootstock.</title>
        <authorList>
            <person name="Wang F."/>
            <person name="Wang J."/>
            <person name="Li S."/>
            <person name="Zhang Y."/>
            <person name="Fang M."/>
            <person name="Ma L."/>
            <person name="Zhao Y."/>
            <person name="Jiang S."/>
        </authorList>
    </citation>
    <scope>NUCLEOTIDE SEQUENCE [LARGE SCALE GENOMIC DNA]</scope>
</reference>
<organism evidence="1 2">
    <name type="scientific">Pyrus ussuriensis x Pyrus communis</name>
    <dbReference type="NCBI Taxonomy" id="2448454"/>
    <lineage>
        <taxon>Eukaryota</taxon>
        <taxon>Viridiplantae</taxon>
        <taxon>Streptophyta</taxon>
        <taxon>Embryophyta</taxon>
        <taxon>Tracheophyta</taxon>
        <taxon>Spermatophyta</taxon>
        <taxon>Magnoliopsida</taxon>
        <taxon>eudicotyledons</taxon>
        <taxon>Gunneridae</taxon>
        <taxon>Pentapetalae</taxon>
        <taxon>rosids</taxon>
        <taxon>fabids</taxon>
        <taxon>Rosales</taxon>
        <taxon>Rosaceae</taxon>
        <taxon>Amygdaloideae</taxon>
        <taxon>Maleae</taxon>
        <taxon>Pyrus</taxon>
    </lineage>
</organism>
<dbReference type="AlphaFoldDB" id="A0A5N5HGF9"/>
<gene>
    <name evidence="1" type="ORF">D8674_016190</name>
</gene>
<keyword evidence="2" id="KW-1185">Reference proteome</keyword>
<proteinExistence type="predicted"/>
<dbReference type="Proteomes" id="UP000327157">
    <property type="component" value="Chromosome 16"/>
</dbReference>
<sequence>MELEAIISEDHSAEIPQILRCKLKARSLSLFPPKLSVRIEDPISEQDLHDMFDICRICNVSVSCEWHWDDDGV</sequence>
<comment type="caution">
    <text evidence="1">The sequence shown here is derived from an EMBL/GenBank/DDBJ whole genome shotgun (WGS) entry which is preliminary data.</text>
</comment>
<accession>A0A5N5HGF9</accession>
<name>A0A5N5HGF9_9ROSA</name>
<evidence type="ECO:0000313" key="2">
    <source>
        <dbReference type="Proteomes" id="UP000327157"/>
    </source>
</evidence>
<evidence type="ECO:0000313" key="1">
    <source>
        <dbReference type="EMBL" id="KAB2624530.1"/>
    </source>
</evidence>
<reference evidence="1 2" key="1">
    <citation type="submission" date="2019-09" db="EMBL/GenBank/DDBJ databases">
        <authorList>
            <person name="Ou C."/>
        </authorList>
    </citation>
    <scope>NUCLEOTIDE SEQUENCE [LARGE SCALE GENOMIC DNA]</scope>
    <source>
        <strain evidence="1">S2</strain>
        <tissue evidence="1">Leaf</tissue>
    </source>
</reference>
<reference evidence="1 2" key="3">
    <citation type="submission" date="2019-11" db="EMBL/GenBank/DDBJ databases">
        <title>A de novo genome assembly of a pear dwarfing rootstock.</title>
        <authorList>
            <person name="Wang F."/>
            <person name="Wang J."/>
            <person name="Li S."/>
            <person name="Zhang Y."/>
            <person name="Fang M."/>
            <person name="Ma L."/>
            <person name="Zhao Y."/>
            <person name="Jiang S."/>
        </authorList>
    </citation>
    <scope>NUCLEOTIDE SEQUENCE [LARGE SCALE GENOMIC DNA]</scope>
    <source>
        <strain evidence="1">S2</strain>
        <tissue evidence="1">Leaf</tissue>
    </source>
</reference>
<dbReference type="EMBL" id="SMOL01000160">
    <property type="protein sequence ID" value="KAB2624530.1"/>
    <property type="molecule type" value="Genomic_DNA"/>
</dbReference>
<protein>
    <submittedName>
        <fullName evidence="1">Cytochrome P450 704B1</fullName>
    </submittedName>
</protein>